<dbReference type="AlphaFoldDB" id="A0A6A4JGZ2"/>
<gene>
    <name evidence="1" type="ORF">GE061_016096</name>
</gene>
<sequence>MKTSYKVILSLTALVAAIIAAKGPPQWPSILQRCSTEDPQFEKCLKKVTTQALQRIAKGIPAVGIRPLDPLRDASFSMVTGRGPVIVNVHASNVTVSGPSKVQLKKVAYDKKSSTYWIEGLHNYVKMVGNYRVKGNILVFPIDSSGTFEYEIRGALANHSMKVGSTTRDGNHGLINFDVKSIKNHKITLKDTTLGTEGSNAVNALVNNNWDVIAESLWDPMERVVRELYSTALKPLTKKFALKDFFPPTLTGRTAAEAETVSEINEEPVSYSFSIHY</sequence>
<dbReference type="InterPro" id="IPR010562">
    <property type="entry name" value="Haemolymph_juvenile_hormone-bd"/>
</dbReference>
<name>A0A6A4JGZ2_APOLU</name>
<dbReference type="GO" id="GO:0005615">
    <property type="term" value="C:extracellular space"/>
    <property type="evidence" value="ECO:0007669"/>
    <property type="project" value="TreeGrafter"/>
</dbReference>
<evidence type="ECO:0000313" key="2">
    <source>
        <dbReference type="Proteomes" id="UP000466442"/>
    </source>
</evidence>
<comment type="caution">
    <text evidence="1">The sequence shown here is derived from an EMBL/GenBank/DDBJ whole genome shotgun (WGS) entry which is preliminary data.</text>
</comment>
<dbReference type="Gene3D" id="3.15.10.30">
    <property type="entry name" value="Haemolymph juvenile hormone binding protein"/>
    <property type="match status" value="1"/>
</dbReference>
<dbReference type="PANTHER" id="PTHR11008:SF41">
    <property type="entry name" value="RE70318P"/>
    <property type="match status" value="1"/>
</dbReference>
<evidence type="ECO:0008006" key="3">
    <source>
        <dbReference type="Google" id="ProtNLM"/>
    </source>
</evidence>
<dbReference type="PANTHER" id="PTHR11008">
    <property type="entry name" value="PROTEIN TAKEOUT-LIKE PROTEIN"/>
    <property type="match status" value="1"/>
</dbReference>
<dbReference type="Pfam" id="PF06585">
    <property type="entry name" value="JHBP"/>
    <property type="match status" value="1"/>
</dbReference>
<dbReference type="OrthoDB" id="8174700at2759"/>
<organism evidence="1 2">
    <name type="scientific">Apolygus lucorum</name>
    <name type="common">Small green plant bug</name>
    <name type="synonym">Lygocoris lucorum</name>
    <dbReference type="NCBI Taxonomy" id="248454"/>
    <lineage>
        <taxon>Eukaryota</taxon>
        <taxon>Metazoa</taxon>
        <taxon>Ecdysozoa</taxon>
        <taxon>Arthropoda</taxon>
        <taxon>Hexapoda</taxon>
        <taxon>Insecta</taxon>
        <taxon>Pterygota</taxon>
        <taxon>Neoptera</taxon>
        <taxon>Paraneoptera</taxon>
        <taxon>Hemiptera</taxon>
        <taxon>Heteroptera</taxon>
        <taxon>Panheteroptera</taxon>
        <taxon>Cimicomorpha</taxon>
        <taxon>Miridae</taxon>
        <taxon>Mirini</taxon>
        <taxon>Apolygus</taxon>
    </lineage>
</organism>
<dbReference type="SMART" id="SM00700">
    <property type="entry name" value="JHBP"/>
    <property type="match status" value="1"/>
</dbReference>
<dbReference type="Proteomes" id="UP000466442">
    <property type="component" value="Unassembled WGS sequence"/>
</dbReference>
<accession>A0A6A4JGZ2</accession>
<proteinExistence type="predicted"/>
<protein>
    <recommendedName>
        <fullName evidence="3">Protein takeout</fullName>
    </recommendedName>
</protein>
<dbReference type="EMBL" id="WIXP02000007">
    <property type="protein sequence ID" value="KAF6207649.1"/>
    <property type="molecule type" value="Genomic_DNA"/>
</dbReference>
<keyword evidence="2" id="KW-1185">Reference proteome</keyword>
<reference evidence="1" key="1">
    <citation type="journal article" date="2021" name="Mol. Ecol. Resour.">
        <title>Apolygus lucorum genome provides insights into omnivorousness and mesophyll feeding.</title>
        <authorList>
            <person name="Liu Y."/>
            <person name="Liu H."/>
            <person name="Wang H."/>
            <person name="Huang T."/>
            <person name="Liu B."/>
            <person name="Yang B."/>
            <person name="Yin L."/>
            <person name="Li B."/>
            <person name="Zhang Y."/>
            <person name="Zhang S."/>
            <person name="Jiang F."/>
            <person name="Zhang X."/>
            <person name="Ren Y."/>
            <person name="Wang B."/>
            <person name="Wang S."/>
            <person name="Lu Y."/>
            <person name="Wu K."/>
            <person name="Fan W."/>
            <person name="Wang G."/>
        </authorList>
    </citation>
    <scope>NUCLEOTIDE SEQUENCE</scope>
    <source>
        <strain evidence="1">12Hb</strain>
    </source>
</reference>
<evidence type="ECO:0000313" key="1">
    <source>
        <dbReference type="EMBL" id="KAF6207649.1"/>
    </source>
</evidence>
<dbReference type="InterPro" id="IPR038606">
    <property type="entry name" value="To_sf"/>
</dbReference>